<evidence type="ECO:0000313" key="1">
    <source>
        <dbReference type="EMBL" id="GAM80575.1"/>
    </source>
</evidence>
<reference evidence="1 2" key="1">
    <citation type="submission" date="2015-01" db="EMBL/GenBank/DDBJ databases">
        <title>Lactococcus lactis subsp.lactis JCM 5805 whole genome shotgun sequence.</title>
        <authorList>
            <person name="Fujii T."/>
            <person name="Tomita Y."/>
            <person name="Ikushima S."/>
            <person name="Fujiwara D."/>
        </authorList>
    </citation>
    <scope>NUCLEOTIDE SEQUENCE [LARGE SCALE GENOMIC DNA]</scope>
    <source>
        <strain evidence="1 2">JCM 5805</strain>
    </source>
</reference>
<dbReference type="InterPro" id="IPR029058">
    <property type="entry name" value="AB_hydrolase_fold"/>
</dbReference>
<organism evidence="1 2">
    <name type="scientific">Lactococcus lactis subsp. lactis</name>
    <name type="common">Streptococcus lactis</name>
    <dbReference type="NCBI Taxonomy" id="1360"/>
    <lineage>
        <taxon>Bacteria</taxon>
        <taxon>Bacillati</taxon>
        <taxon>Bacillota</taxon>
        <taxon>Bacilli</taxon>
        <taxon>Lactobacillales</taxon>
        <taxon>Streptococcaceae</taxon>
        <taxon>Lactococcus</taxon>
    </lineage>
</organism>
<dbReference type="EMBL" id="BBSI01000023">
    <property type="protein sequence ID" value="GAM80575.1"/>
    <property type="molecule type" value="Genomic_DNA"/>
</dbReference>
<name>A0A0B8QL17_LACLL</name>
<proteinExistence type="predicted"/>
<dbReference type="Proteomes" id="UP000031847">
    <property type="component" value="Unassembled WGS sequence"/>
</dbReference>
<dbReference type="PATRIC" id="fig|1360.96.peg.1669"/>
<evidence type="ECO:0000313" key="2">
    <source>
        <dbReference type="Proteomes" id="UP000031847"/>
    </source>
</evidence>
<protein>
    <submittedName>
        <fullName evidence="1">Mismatch repair ATPase</fullName>
    </submittedName>
</protein>
<dbReference type="NCBIfam" id="NF033892">
    <property type="entry name" value="XcbB_CpsF_sero"/>
    <property type="match status" value="1"/>
</dbReference>
<dbReference type="RefSeq" id="WP_023189327.1">
    <property type="nucleotide sequence ID" value="NZ_BAABQR010000002.1"/>
</dbReference>
<gene>
    <name evidence="1" type="ORF">JCM5805K_1686</name>
</gene>
<dbReference type="AlphaFoldDB" id="A0A0B8QL17"/>
<dbReference type="SUPFAM" id="SSF53474">
    <property type="entry name" value="alpha/beta-Hydrolases"/>
    <property type="match status" value="1"/>
</dbReference>
<comment type="caution">
    <text evidence="1">The sequence shown here is derived from an EMBL/GenBank/DDBJ whole genome shotgun (WGS) entry which is preliminary data.</text>
</comment>
<accession>A0A0B8QL17</accession>
<sequence length="414" mass="47406">MNEELYNFLLGKIFYFCQLPSYTKWGIWSFEPDGKIKGMHSDFEQTWKIENGRLLILDSQGHVTCIFEGQIEKMQKSHLLRPGMEHFQVALIATDLIGYDYFDSLCPIENDLVAACMETGSVANEKLRQLLLEDKTIDGYYAGRAYAVKRKDLEIGLKQYKGVFYDLELSQNQPDFFTKKLLVWFPGLLSYNHGNARENFFPNPFEGITGSIAKNTVVLRIADSNLINGSYYLNTPNFRDYEQNIQELIAKTAEEEGILRENILCAGSSRGVMGALYHGLLGNYALVSMDPVVDRSPWLQSADVQLMFDCIPVSFVDKLNQLLEKTNLSAEKIQVITSPQVPITYPFIIQLKTWKLALKTYRMKLADEQFDYQPYGGKMHGDFVNRNIPLLLMKINEFLYGCDSIENTIDEKTL</sequence>